<keyword evidence="4" id="KW-1185">Reference proteome</keyword>
<sequence>MKTVRSEVAKVLAADACSGCGMCVTLDSGLTMHTDAAGFARPRETGAAREVPDAVRTFRRACPGRRVGAQRPRGARRHPLLGSYFGIWEAWAVDRDTRHRGSSGGVLTALQGWLVESGLASEITTAAADQEKPTRTVPVTIMSRDDALAAAGSRYAPVAVAQTVPVAAGGMTAKPCEVAAVRAASVDDSALPVLLSFFCAGTPSQSATDRLVRELGVEDGSHIDEMWYRGRGWPGRFTVRADGREASADYEESWGRVLGPATQWRCKICPDGVGESADIVAADSWQTDERGYPLFAESDGRSALVARTERGLALVQAAEAAGVIELRPLDPGHLVAAQPLQATRRRFLAARLWGARLAGRPVPRFRGFGLMRLVLESPRLAIRTLRGTYRRVRESR</sequence>
<dbReference type="PANTHER" id="PTHR31332">
    <property type="entry name" value="7-HYDROXYMETHYL CHLOROPHYLL A REDUCTASE, CHLOROPLASTIC"/>
    <property type="match status" value="1"/>
</dbReference>
<dbReference type="Pfam" id="PF04432">
    <property type="entry name" value="FrhB_FdhB_C"/>
    <property type="match status" value="1"/>
</dbReference>
<dbReference type="Proteomes" id="UP001597042">
    <property type="component" value="Unassembled WGS sequence"/>
</dbReference>
<dbReference type="InterPro" id="IPR007516">
    <property type="entry name" value="Co_F420_Hydgase/DH_bsu_N"/>
</dbReference>
<comment type="caution">
    <text evidence="3">The sequence shown here is derived from an EMBL/GenBank/DDBJ whole genome shotgun (WGS) entry which is preliminary data.</text>
</comment>
<dbReference type="EMBL" id="JBHTIM010000001">
    <property type="protein sequence ID" value="MFD0780364.1"/>
    <property type="molecule type" value="Genomic_DNA"/>
</dbReference>
<organism evidence="3 4">
    <name type="scientific">Microbacterium koreense</name>
    <dbReference type="NCBI Taxonomy" id="323761"/>
    <lineage>
        <taxon>Bacteria</taxon>
        <taxon>Bacillati</taxon>
        <taxon>Actinomycetota</taxon>
        <taxon>Actinomycetes</taxon>
        <taxon>Micrococcales</taxon>
        <taxon>Microbacteriaceae</taxon>
        <taxon>Microbacterium</taxon>
    </lineage>
</organism>
<dbReference type="InterPro" id="IPR007525">
    <property type="entry name" value="FrhB_FdhB_C"/>
</dbReference>
<feature type="domain" description="Coenzyme F420 hydrogenase/dehydrogenase beta subunit C-terminal" evidence="2">
    <location>
        <begin position="170"/>
        <end position="330"/>
    </location>
</feature>
<dbReference type="PANTHER" id="PTHR31332:SF0">
    <property type="entry name" value="7-HYDROXYMETHYL CHLOROPHYLL A REDUCTASE, CHLOROPLASTIC"/>
    <property type="match status" value="1"/>
</dbReference>
<protein>
    <submittedName>
        <fullName evidence="3">Coenzyme F420 hydrogenase/dehydrogenase, beta subunit C-terminal domain</fullName>
    </submittedName>
</protein>
<evidence type="ECO:0000259" key="2">
    <source>
        <dbReference type="Pfam" id="PF04432"/>
    </source>
</evidence>
<feature type="domain" description="Coenzyme F420 hydrogenase/dehydrogenase beta subunit N-terminal" evidence="1">
    <location>
        <begin position="88"/>
        <end position="161"/>
    </location>
</feature>
<accession>A0ABW2ZPR8</accession>
<evidence type="ECO:0000259" key="1">
    <source>
        <dbReference type="Pfam" id="PF04422"/>
    </source>
</evidence>
<evidence type="ECO:0000313" key="4">
    <source>
        <dbReference type="Proteomes" id="UP001597042"/>
    </source>
</evidence>
<proteinExistence type="predicted"/>
<dbReference type="Pfam" id="PF04422">
    <property type="entry name" value="FrhB_FdhB_N"/>
    <property type="match status" value="1"/>
</dbReference>
<name>A0ABW2ZPR8_9MICO</name>
<gene>
    <name evidence="3" type="ORF">ACFQZV_03490</name>
</gene>
<evidence type="ECO:0000313" key="3">
    <source>
        <dbReference type="EMBL" id="MFD0780364.1"/>
    </source>
</evidence>
<dbReference type="InterPro" id="IPR045220">
    <property type="entry name" value="FRHB/FDHB/HCAR-like"/>
</dbReference>
<reference evidence="4" key="1">
    <citation type="journal article" date="2019" name="Int. J. Syst. Evol. Microbiol.">
        <title>The Global Catalogue of Microorganisms (GCM) 10K type strain sequencing project: providing services to taxonomists for standard genome sequencing and annotation.</title>
        <authorList>
            <consortium name="The Broad Institute Genomics Platform"/>
            <consortium name="The Broad Institute Genome Sequencing Center for Infectious Disease"/>
            <person name="Wu L."/>
            <person name="Ma J."/>
        </authorList>
    </citation>
    <scope>NUCLEOTIDE SEQUENCE [LARGE SCALE GENOMIC DNA]</scope>
    <source>
        <strain evidence="4">CCUG 50754</strain>
    </source>
</reference>
<dbReference type="RefSeq" id="WP_378750808.1">
    <property type="nucleotide sequence ID" value="NZ_JBHSSV010000003.1"/>
</dbReference>